<comment type="caution">
    <text evidence="2">The sequence shown here is derived from an EMBL/GenBank/DDBJ whole genome shotgun (WGS) entry which is preliminary data.</text>
</comment>
<dbReference type="SUPFAM" id="SSF48295">
    <property type="entry name" value="TrpR-like"/>
    <property type="match status" value="1"/>
</dbReference>
<dbReference type="Pfam" id="PF08299">
    <property type="entry name" value="Bac_DnaA_C"/>
    <property type="match status" value="1"/>
</dbReference>
<organism evidence="2 3">
    <name type="scientific">Maricaulis virginensis</name>
    <dbReference type="NCBI Taxonomy" id="144022"/>
    <lineage>
        <taxon>Bacteria</taxon>
        <taxon>Pseudomonadati</taxon>
        <taxon>Pseudomonadota</taxon>
        <taxon>Alphaproteobacteria</taxon>
        <taxon>Maricaulales</taxon>
        <taxon>Maricaulaceae</taxon>
        <taxon>Maricaulis</taxon>
    </lineage>
</organism>
<dbReference type="GO" id="GO:0006275">
    <property type="term" value="P:regulation of DNA replication"/>
    <property type="evidence" value="ECO:0007669"/>
    <property type="project" value="InterPro"/>
</dbReference>
<keyword evidence="3" id="KW-1185">Reference proteome</keyword>
<accession>A0A9W6IHZ7</accession>
<dbReference type="SMART" id="SM00760">
    <property type="entry name" value="Bac_DnaA_C"/>
    <property type="match status" value="1"/>
</dbReference>
<dbReference type="GO" id="GO:0005524">
    <property type="term" value="F:ATP binding"/>
    <property type="evidence" value="ECO:0007669"/>
    <property type="project" value="InterPro"/>
</dbReference>
<evidence type="ECO:0000313" key="3">
    <source>
        <dbReference type="Proteomes" id="UP001143486"/>
    </source>
</evidence>
<dbReference type="Proteomes" id="UP001143486">
    <property type="component" value="Unassembled WGS sequence"/>
</dbReference>
<dbReference type="EMBL" id="BSFE01000001">
    <property type="protein sequence ID" value="GLK50672.1"/>
    <property type="molecule type" value="Genomic_DNA"/>
</dbReference>
<protein>
    <recommendedName>
        <fullName evidence="1">Chromosomal replication initiator DnaA C-terminal domain-containing protein</fullName>
    </recommendedName>
</protein>
<dbReference type="CDD" id="cd06571">
    <property type="entry name" value="Bac_DnaA_C"/>
    <property type="match status" value="1"/>
</dbReference>
<dbReference type="InterPro" id="IPR013159">
    <property type="entry name" value="DnaA_C"/>
</dbReference>
<gene>
    <name evidence="2" type="ORF">GCM10017621_01800</name>
</gene>
<proteinExistence type="predicted"/>
<dbReference type="InterPro" id="IPR010921">
    <property type="entry name" value="Trp_repressor/repl_initiator"/>
</dbReference>
<reference evidence="2" key="1">
    <citation type="journal article" date="2014" name="Int. J. Syst. Evol. Microbiol.">
        <title>Complete genome sequence of Corynebacterium casei LMG S-19264T (=DSM 44701T), isolated from a smear-ripened cheese.</title>
        <authorList>
            <consortium name="US DOE Joint Genome Institute (JGI-PGF)"/>
            <person name="Walter F."/>
            <person name="Albersmeier A."/>
            <person name="Kalinowski J."/>
            <person name="Ruckert C."/>
        </authorList>
    </citation>
    <scope>NUCLEOTIDE SEQUENCE</scope>
    <source>
        <strain evidence="2">VKM B-1513</strain>
    </source>
</reference>
<dbReference type="AlphaFoldDB" id="A0A9W6IHZ7"/>
<sequence>MERLADDVARARLAQSAAAYAFGVPQQDLEAPTRHSREAALARQVAMYLAHVAFELPLTRVGQAFGRDRSTAAHACHRIEDRRDDREFDAWMDALEESLRGTPRILVQSGGEEGA</sequence>
<evidence type="ECO:0000259" key="1">
    <source>
        <dbReference type="SMART" id="SM00760"/>
    </source>
</evidence>
<evidence type="ECO:0000313" key="2">
    <source>
        <dbReference type="EMBL" id="GLK50672.1"/>
    </source>
</evidence>
<dbReference type="GO" id="GO:0006270">
    <property type="term" value="P:DNA replication initiation"/>
    <property type="evidence" value="ECO:0007669"/>
    <property type="project" value="InterPro"/>
</dbReference>
<feature type="domain" description="Chromosomal replication initiator DnaA C-terminal" evidence="1">
    <location>
        <begin position="10"/>
        <end position="79"/>
    </location>
</feature>
<dbReference type="GO" id="GO:0043565">
    <property type="term" value="F:sequence-specific DNA binding"/>
    <property type="evidence" value="ECO:0007669"/>
    <property type="project" value="InterPro"/>
</dbReference>
<reference evidence="2" key="2">
    <citation type="submission" date="2023-01" db="EMBL/GenBank/DDBJ databases">
        <authorList>
            <person name="Sun Q."/>
            <person name="Evtushenko L."/>
        </authorList>
    </citation>
    <scope>NUCLEOTIDE SEQUENCE</scope>
    <source>
        <strain evidence="2">VKM B-1513</strain>
    </source>
</reference>
<dbReference type="Gene3D" id="1.10.1750.10">
    <property type="match status" value="1"/>
</dbReference>
<name>A0A9W6IHZ7_9PROT</name>